<feature type="domain" description="Disease resistance R13L4/SHOC-2-like LRR" evidence="13">
    <location>
        <begin position="339"/>
        <end position="522"/>
    </location>
</feature>
<evidence type="ECO:0000256" key="3">
    <source>
        <dbReference type="ARBA" id="ARBA00022475"/>
    </source>
</evidence>
<dbReference type="Gene3D" id="2.40.50.140">
    <property type="entry name" value="Nucleic acid-binding proteins"/>
    <property type="match status" value="1"/>
</dbReference>
<evidence type="ECO:0000256" key="8">
    <source>
        <dbReference type="ARBA" id="ARBA00022989"/>
    </source>
</evidence>
<reference evidence="14" key="1">
    <citation type="submission" date="2023-04" db="EMBL/GenBank/DDBJ databases">
        <authorList>
            <person name="Vijverberg K."/>
            <person name="Xiong W."/>
            <person name="Schranz E."/>
        </authorList>
    </citation>
    <scope>NUCLEOTIDE SEQUENCE</scope>
</reference>
<evidence type="ECO:0008006" key="16">
    <source>
        <dbReference type="Google" id="ProtNLM"/>
    </source>
</evidence>
<comment type="similarity">
    <text evidence="2">Belongs to the RLP family.</text>
</comment>
<accession>A0AA36EB69</accession>
<evidence type="ECO:0000313" key="15">
    <source>
        <dbReference type="Proteomes" id="UP001177003"/>
    </source>
</evidence>
<dbReference type="GO" id="GO:0099402">
    <property type="term" value="P:plant organ development"/>
    <property type="evidence" value="ECO:0007669"/>
    <property type="project" value="UniProtKB-ARBA"/>
</dbReference>
<dbReference type="Pfam" id="PF08263">
    <property type="entry name" value="LRRNT_2"/>
    <property type="match status" value="1"/>
</dbReference>
<name>A0AA36EB69_LACSI</name>
<evidence type="ECO:0000256" key="10">
    <source>
        <dbReference type="ARBA" id="ARBA00023180"/>
    </source>
</evidence>
<dbReference type="GO" id="GO:0009653">
    <property type="term" value="P:anatomical structure morphogenesis"/>
    <property type="evidence" value="ECO:0007669"/>
    <property type="project" value="UniProtKB-ARBA"/>
</dbReference>
<dbReference type="SUPFAM" id="SSF52047">
    <property type="entry name" value="RNI-like"/>
    <property type="match status" value="1"/>
</dbReference>
<evidence type="ECO:0000259" key="12">
    <source>
        <dbReference type="Pfam" id="PF08263"/>
    </source>
</evidence>
<feature type="transmembrane region" description="Helical" evidence="11">
    <location>
        <begin position="1092"/>
        <end position="1117"/>
    </location>
</feature>
<dbReference type="AlphaFoldDB" id="A0AA36EB69"/>
<keyword evidence="8 11" id="KW-1133">Transmembrane helix</keyword>
<evidence type="ECO:0000259" key="13">
    <source>
        <dbReference type="Pfam" id="PF23598"/>
    </source>
</evidence>
<dbReference type="Proteomes" id="UP001177003">
    <property type="component" value="Chromosome 6"/>
</dbReference>
<keyword evidence="10" id="KW-0325">Glycoprotein</keyword>
<keyword evidence="7" id="KW-0677">Repeat</keyword>
<keyword evidence="6" id="KW-0732">Signal</keyword>
<evidence type="ECO:0000256" key="7">
    <source>
        <dbReference type="ARBA" id="ARBA00022737"/>
    </source>
</evidence>
<protein>
    <recommendedName>
        <fullName evidence="16">Leucine-rich repeat-containing N-terminal plant-type domain-containing protein</fullName>
    </recommendedName>
</protein>
<proteinExistence type="inferred from homology"/>
<keyword evidence="3" id="KW-1003">Cell membrane</keyword>
<dbReference type="SMART" id="SM00365">
    <property type="entry name" value="LRR_SD22"/>
    <property type="match status" value="6"/>
</dbReference>
<organism evidence="14 15">
    <name type="scientific">Lactuca saligna</name>
    <name type="common">Willowleaf lettuce</name>
    <dbReference type="NCBI Taxonomy" id="75948"/>
    <lineage>
        <taxon>Eukaryota</taxon>
        <taxon>Viridiplantae</taxon>
        <taxon>Streptophyta</taxon>
        <taxon>Embryophyta</taxon>
        <taxon>Tracheophyta</taxon>
        <taxon>Spermatophyta</taxon>
        <taxon>Magnoliopsida</taxon>
        <taxon>eudicotyledons</taxon>
        <taxon>Gunneridae</taxon>
        <taxon>Pentapetalae</taxon>
        <taxon>asterids</taxon>
        <taxon>campanulids</taxon>
        <taxon>Asterales</taxon>
        <taxon>Asteraceae</taxon>
        <taxon>Cichorioideae</taxon>
        <taxon>Cichorieae</taxon>
        <taxon>Lactucinae</taxon>
        <taxon>Lactuca</taxon>
    </lineage>
</organism>
<evidence type="ECO:0000256" key="9">
    <source>
        <dbReference type="ARBA" id="ARBA00023136"/>
    </source>
</evidence>
<dbReference type="GO" id="GO:0006952">
    <property type="term" value="P:defense response"/>
    <property type="evidence" value="ECO:0007669"/>
    <property type="project" value="UniProtKB-ARBA"/>
</dbReference>
<dbReference type="PRINTS" id="PR00019">
    <property type="entry name" value="LEURICHRPT"/>
</dbReference>
<dbReference type="Pfam" id="PF00560">
    <property type="entry name" value="LRR_1"/>
    <property type="match status" value="8"/>
</dbReference>
<dbReference type="InterPro" id="IPR013210">
    <property type="entry name" value="LRR_N_plant-typ"/>
</dbReference>
<dbReference type="EMBL" id="OX465082">
    <property type="protein sequence ID" value="CAI9290006.1"/>
    <property type="molecule type" value="Genomic_DNA"/>
</dbReference>
<dbReference type="SMART" id="SM00369">
    <property type="entry name" value="LRR_TYP"/>
    <property type="match status" value="9"/>
</dbReference>
<dbReference type="InterPro" id="IPR001611">
    <property type="entry name" value="Leu-rich_rpt"/>
</dbReference>
<keyword evidence="15" id="KW-1185">Reference proteome</keyword>
<dbReference type="InterPro" id="IPR055414">
    <property type="entry name" value="LRR_R13L4/SHOC2-like"/>
</dbReference>
<dbReference type="PANTHER" id="PTHR48063:SF103">
    <property type="entry name" value="LEUCINE-RICH RECEPTOR-LIKE KINASE FAMILY PROTEIN"/>
    <property type="match status" value="1"/>
</dbReference>
<keyword evidence="5 11" id="KW-0812">Transmembrane</keyword>
<dbReference type="GO" id="GO:0051707">
    <property type="term" value="P:response to other organism"/>
    <property type="evidence" value="ECO:0007669"/>
    <property type="project" value="UniProtKB-ARBA"/>
</dbReference>
<dbReference type="PANTHER" id="PTHR48063">
    <property type="entry name" value="LRR RECEPTOR-LIKE KINASE"/>
    <property type="match status" value="1"/>
</dbReference>
<dbReference type="Pfam" id="PF23598">
    <property type="entry name" value="LRR_14"/>
    <property type="match status" value="1"/>
</dbReference>
<evidence type="ECO:0000256" key="6">
    <source>
        <dbReference type="ARBA" id="ARBA00022729"/>
    </source>
</evidence>
<dbReference type="SUPFAM" id="SSF52058">
    <property type="entry name" value="L domain-like"/>
    <property type="match status" value="1"/>
</dbReference>
<dbReference type="FunFam" id="3.80.10.10:FF:000111">
    <property type="entry name" value="LRR receptor-like serine/threonine-protein kinase ERECTA"/>
    <property type="match status" value="1"/>
</dbReference>
<keyword evidence="9 11" id="KW-0472">Membrane</keyword>
<dbReference type="GO" id="GO:0005886">
    <property type="term" value="C:plasma membrane"/>
    <property type="evidence" value="ECO:0007669"/>
    <property type="project" value="UniProtKB-SubCell"/>
</dbReference>
<evidence type="ECO:0000256" key="11">
    <source>
        <dbReference type="SAM" id="Phobius"/>
    </source>
</evidence>
<dbReference type="FunFam" id="3.80.10.10:FF:000400">
    <property type="entry name" value="Nuclear pore complex protein NUP107"/>
    <property type="match status" value="1"/>
</dbReference>
<dbReference type="FunFam" id="3.80.10.10:FF:000095">
    <property type="entry name" value="LRR receptor-like serine/threonine-protein kinase GSO1"/>
    <property type="match status" value="1"/>
</dbReference>
<comment type="subcellular location">
    <subcellularLocation>
        <location evidence="1">Cell membrane</location>
        <topology evidence="1">Single-pass type I membrane protein</topology>
    </subcellularLocation>
</comment>
<evidence type="ECO:0000256" key="1">
    <source>
        <dbReference type="ARBA" id="ARBA00004251"/>
    </source>
</evidence>
<feature type="domain" description="Leucine-rich repeat-containing N-terminal plant-type" evidence="12">
    <location>
        <begin position="291"/>
        <end position="330"/>
    </location>
</feature>
<dbReference type="Gene3D" id="3.80.10.10">
    <property type="entry name" value="Ribonuclease Inhibitor"/>
    <property type="match status" value="4"/>
</dbReference>
<dbReference type="InterPro" id="IPR012340">
    <property type="entry name" value="NA-bd_OB-fold"/>
</dbReference>
<dbReference type="PROSITE" id="PS51450">
    <property type="entry name" value="LRR"/>
    <property type="match status" value="3"/>
</dbReference>
<dbReference type="InterPro" id="IPR003591">
    <property type="entry name" value="Leu-rich_rpt_typical-subtyp"/>
</dbReference>
<dbReference type="InterPro" id="IPR046956">
    <property type="entry name" value="RLP23-like"/>
</dbReference>
<keyword evidence="4" id="KW-0433">Leucine-rich repeat</keyword>
<gene>
    <name evidence="14" type="ORF">LSALG_LOCUS29218</name>
</gene>
<sequence>MAQPNVTLISDLDILKDDLTIKVKVINLWNLFSLYNKDEFFSIELTLIDEQMLIGLVVAIGEMGRDNDDIKKHRLNIQIQDANGLQLSVNLWGDFSYKMQGFLDNNPHNLRIIVIIQLAKLSIWRVASMSRKNNQYSICRVSDDEKLIEELENKFTVSQVGNSQSFDIGEADFESQDNKILKDAISRTDDNITPYTVDKNSATSPMKGFNTPTVLKRNLEEVFDLELNEHLSSSKTPKISPEGRINQIVKSLLLSPTLPLPLSSSWFSISQLVRVGKGGVDADVVMNKCLDKEIHALLLFKAPLKDPDGGLSTWTADEHDCCKWRGITCNNQTGHVTKLEISNSGLVGEISHSLLNLSYLNHLDLSINSFHGNIPIFIGSMTQLIYLDLSDNSFYGTIPPEFENLTNLQHLQLSYVGRCRVEKIEWLSNLSHLEKLELDGISLAKQNHWVDVILSLRKLSYLSLEGCELSQVMYPYSSSFLNSSSSSSSIEGLYLGNNSLTSSMYRWLFLLTSNKLGYLDLSYNMLDGIPKYLGNLCSLEYLEISNNSAAVQFPDFLNNLSGCTSLSLQWLDASDSQFIGSLSNDIQKFSSLEYLDLSHNHLNGIISDKLWELPGLGLLDVSFNNLTVPSTYHLPSLSYVKEIYVSSCKVGPGFPKWIQTLKNLTHLDLSNTGISDTIPLEFWDTWPSQLKYLNLSSNNISGKVPDLLSSFANGSKIDLSSNNFHGPILNVSSTLSLLNLSRNKFSGGIAFICQIVDGFSSFLDLSRNIFIGQLPDCLWHFRELKVLNLGHNNLFGRLPPSIGFLTELQVLYLYDNNFSGELPLSLKNCTSLISLNLGANKFSGNVPVWIGENLSGLYVLILRSNNFFGTIPLQLSQLANLQILDLSMNNLQGTIPSCFSNLTSMIQPRFSQDVKFYTLVRGVAYGSGIYVDHAMIEWQGDEHEFFNTLKLLKTIDLSSNKLTGQIPYEITNLSDLIALSLSKNSLFGEIPQKIGEMKKLLTLDLSRNSFSGQIPSSMSQMTLLNDLDLSFNNFSGRIPSSTQLQSFEPSRYDGNSQLCGLPLTKKCPGDEESEVPPIVGKSKSDAKDIDEFWGWFYVGGGTGFAIGFWIACGALLLNHRGRPHGPYRSTNFQKETVEIKRL</sequence>
<evidence type="ECO:0000256" key="4">
    <source>
        <dbReference type="ARBA" id="ARBA00022614"/>
    </source>
</evidence>
<evidence type="ECO:0000256" key="5">
    <source>
        <dbReference type="ARBA" id="ARBA00022692"/>
    </source>
</evidence>
<dbReference type="InterPro" id="IPR032675">
    <property type="entry name" value="LRR_dom_sf"/>
</dbReference>
<evidence type="ECO:0000313" key="14">
    <source>
        <dbReference type="EMBL" id="CAI9290006.1"/>
    </source>
</evidence>
<evidence type="ECO:0000256" key="2">
    <source>
        <dbReference type="ARBA" id="ARBA00009592"/>
    </source>
</evidence>